<accession>A0A0A9DPZ4</accession>
<reference evidence="1" key="1">
    <citation type="submission" date="2014-09" db="EMBL/GenBank/DDBJ databases">
        <authorList>
            <person name="Magalhaes I.L.F."/>
            <person name="Oliveira U."/>
            <person name="Santos F.R."/>
            <person name="Vidigal T.H.D.A."/>
            <person name="Brescovit A.D."/>
            <person name="Santos A.J."/>
        </authorList>
    </citation>
    <scope>NUCLEOTIDE SEQUENCE</scope>
    <source>
        <tissue evidence="1">Shoot tissue taken approximately 20 cm above the soil surface</tissue>
    </source>
</reference>
<organism evidence="1">
    <name type="scientific">Arundo donax</name>
    <name type="common">Giant reed</name>
    <name type="synonym">Donax arundinaceus</name>
    <dbReference type="NCBI Taxonomy" id="35708"/>
    <lineage>
        <taxon>Eukaryota</taxon>
        <taxon>Viridiplantae</taxon>
        <taxon>Streptophyta</taxon>
        <taxon>Embryophyta</taxon>
        <taxon>Tracheophyta</taxon>
        <taxon>Spermatophyta</taxon>
        <taxon>Magnoliopsida</taxon>
        <taxon>Liliopsida</taxon>
        <taxon>Poales</taxon>
        <taxon>Poaceae</taxon>
        <taxon>PACMAD clade</taxon>
        <taxon>Arundinoideae</taxon>
        <taxon>Arundineae</taxon>
        <taxon>Arundo</taxon>
    </lineage>
</organism>
<evidence type="ECO:0000313" key="1">
    <source>
        <dbReference type="EMBL" id="JAD90604.1"/>
    </source>
</evidence>
<dbReference type="AlphaFoldDB" id="A0A0A9DPZ4"/>
<name>A0A0A9DPZ4_ARUDO</name>
<protein>
    <submittedName>
        <fullName evidence="1">Uncharacterized protein</fullName>
    </submittedName>
</protein>
<proteinExistence type="predicted"/>
<reference evidence="1" key="2">
    <citation type="journal article" date="2015" name="Data Brief">
        <title>Shoot transcriptome of the giant reed, Arundo donax.</title>
        <authorList>
            <person name="Barrero R.A."/>
            <person name="Guerrero F.D."/>
            <person name="Moolhuijzen P."/>
            <person name="Goolsby J.A."/>
            <person name="Tidwell J."/>
            <person name="Bellgard S.E."/>
            <person name="Bellgard M.I."/>
        </authorList>
    </citation>
    <scope>NUCLEOTIDE SEQUENCE</scope>
    <source>
        <tissue evidence="1">Shoot tissue taken approximately 20 cm above the soil surface</tissue>
    </source>
</reference>
<dbReference type="EMBL" id="GBRH01207291">
    <property type="protein sequence ID" value="JAD90604.1"/>
    <property type="molecule type" value="Transcribed_RNA"/>
</dbReference>
<sequence>MLFGVLEKKSICSADVIRKKASFMKDSRENPPPTVAIPPLPTLHNMFLAPCRPSWRLFLCFSSIGRARSSNTQRGVISSKVSSICASSSGARLLAPSSCRSLSALSSTSQQRITSGGLTAIASLDRST</sequence>